<dbReference type="Pfam" id="PF05119">
    <property type="entry name" value="Terminase_4"/>
    <property type="match status" value="1"/>
</dbReference>
<reference evidence="1 2" key="1">
    <citation type="submission" date="2007-03" db="EMBL/GenBank/DDBJ databases">
        <authorList>
            <person name="Fulton L."/>
            <person name="Clifton S."/>
            <person name="Fulton B."/>
            <person name="Xu J."/>
            <person name="Minx P."/>
            <person name="Pepin K.H."/>
            <person name="Johnson M."/>
            <person name="Thiruvilangam P."/>
            <person name="Bhonagiri V."/>
            <person name="Nash W.E."/>
            <person name="Mardis E.R."/>
            <person name="Wilson R.K."/>
        </authorList>
    </citation>
    <scope>NUCLEOTIDE SEQUENCE [LARGE SCALE GENOMIC DNA]</scope>
    <source>
        <strain evidence="1 2">ATCC 29174</strain>
    </source>
</reference>
<dbReference type="AlphaFoldDB" id="A5ZPM2"/>
<gene>
    <name evidence="1" type="ORF">RUMOBE_00939</name>
</gene>
<evidence type="ECO:0000313" key="2">
    <source>
        <dbReference type="Proteomes" id="UP000006002"/>
    </source>
</evidence>
<comment type="caution">
    <text evidence="1">The sequence shown here is derived from an EMBL/GenBank/DDBJ whole genome shotgun (WGS) entry which is preliminary data.</text>
</comment>
<organism evidence="1 2">
    <name type="scientific">Blautia obeum ATCC 29174</name>
    <dbReference type="NCBI Taxonomy" id="411459"/>
    <lineage>
        <taxon>Bacteria</taxon>
        <taxon>Bacillati</taxon>
        <taxon>Bacillota</taxon>
        <taxon>Clostridia</taxon>
        <taxon>Lachnospirales</taxon>
        <taxon>Lachnospiraceae</taxon>
        <taxon>Blautia</taxon>
    </lineage>
</organism>
<dbReference type="GeneID" id="79803229"/>
<sequence>MRVGRPRKPLEMQRGNLTVISMERRKNEEKKVKTGSSQLSRPSDWLIDEVAVKEWKRIVKELKKINLIGNLDRNNLGGYCNAFANYVKATNILRDQTFYIDRETRNGVIVVKNPMVDIQKGYAEEMRRFASLCGLTIDARLKAAAIKTDKTQEDITKKFGNI</sequence>
<dbReference type="HOGENOM" id="CLU_107958_1_0_9"/>
<evidence type="ECO:0000313" key="1">
    <source>
        <dbReference type="EMBL" id="EDM88818.1"/>
    </source>
</evidence>
<dbReference type="RefSeq" id="WP_005427100.1">
    <property type="nucleotide sequence ID" value="NZ_CP102265.1"/>
</dbReference>
<reference evidence="1 2" key="2">
    <citation type="submission" date="2007-04" db="EMBL/GenBank/DDBJ databases">
        <title>Draft genome sequence of Ruminococcus obeum (ATCC 29174).</title>
        <authorList>
            <person name="Sudarsanam P."/>
            <person name="Ley R."/>
            <person name="Guruge J."/>
            <person name="Turnbaugh P.J."/>
            <person name="Mahowald M."/>
            <person name="Liep D."/>
            <person name="Gordon J."/>
        </authorList>
    </citation>
    <scope>NUCLEOTIDE SEQUENCE [LARGE SCALE GENOMIC DNA]</scope>
    <source>
        <strain evidence="1 2">ATCC 29174</strain>
    </source>
</reference>
<dbReference type="InterPro" id="IPR006448">
    <property type="entry name" value="Phage_term_ssu_P27"/>
</dbReference>
<dbReference type="EMBL" id="AAVO02000002">
    <property type="protein sequence ID" value="EDM88818.1"/>
    <property type="molecule type" value="Genomic_DNA"/>
</dbReference>
<dbReference type="Proteomes" id="UP000006002">
    <property type="component" value="Unassembled WGS sequence"/>
</dbReference>
<accession>A5ZPM2</accession>
<dbReference type="NCBIfam" id="TIGR01558">
    <property type="entry name" value="sm_term_P27"/>
    <property type="match status" value="1"/>
</dbReference>
<proteinExistence type="predicted"/>
<dbReference type="eggNOG" id="COG3747">
    <property type="taxonomic scope" value="Bacteria"/>
</dbReference>
<protein>
    <submittedName>
        <fullName evidence="1">Phage terminase, small subunit, P27 family</fullName>
    </submittedName>
</protein>
<name>A5ZPM2_9FIRM</name>